<comment type="caution">
    <text evidence="1">The sequence shown here is derived from an EMBL/GenBank/DDBJ whole genome shotgun (WGS) entry which is preliminary data.</text>
</comment>
<reference evidence="2" key="1">
    <citation type="journal article" date="2022" name="Mol. Ecol. Resour.">
        <title>The genomes of chicory, endive, great burdock and yacon provide insights into Asteraceae palaeo-polyploidization history and plant inulin production.</title>
        <authorList>
            <person name="Fan W."/>
            <person name="Wang S."/>
            <person name="Wang H."/>
            <person name="Wang A."/>
            <person name="Jiang F."/>
            <person name="Liu H."/>
            <person name="Zhao H."/>
            <person name="Xu D."/>
            <person name="Zhang Y."/>
        </authorList>
    </citation>
    <scope>NUCLEOTIDE SEQUENCE [LARGE SCALE GENOMIC DNA]</scope>
    <source>
        <strain evidence="2">cv. Niubang</strain>
    </source>
</reference>
<evidence type="ECO:0000313" key="1">
    <source>
        <dbReference type="EMBL" id="KAI3673571.1"/>
    </source>
</evidence>
<proteinExistence type="predicted"/>
<protein>
    <submittedName>
        <fullName evidence="1">Uncharacterized protein</fullName>
    </submittedName>
</protein>
<accession>A0ACB8XTQ6</accession>
<dbReference type="Proteomes" id="UP001055879">
    <property type="component" value="Linkage Group LG15"/>
</dbReference>
<organism evidence="1 2">
    <name type="scientific">Arctium lappa</name>
    <name type="common">Greater burdock</name>
    <name type="synonym">Lappa major</name>
    <dbReference type="NCBI Taxonomy" id="4217"/>
    <lineage>
        <taxon>Eukaryota</taxon>
        <taxon>Viridiplantae</taxon>
        <taxon>Streptophyta</taxon>
        <taxon>Embryophyta</taxon>
        <taxon>Tracheophyta</taxon>
        <taxon>Spermatophyta</taxon>
        <taxon>Magnoliopsida</taxon>
        <taxon>eudicotyledons</taxon>
        <taxon>Gunneridae</taxon>
        <taxon>Pentapetalae</taxon>
        <taxon>asterids</taxon>
        <taxon>campanulids</taxon>
        <taxon>Asterales</taxon>
        <taxon>Asteraceae</taxon>
        <taxon>Carduoideae</taxon>
        <taxon>Cardueae</taxon>
        <taxon>Arctiinae</taxon>
        <taxon>Arctium</taxon>
    </lineage>
</organism>
<evidence type="ECO:0000313" key="2">
    <source>
        <dbReference type="Proteomes" id="UP001055879"/>
    </source>
</evidence>
<name>A0ACB8XTQ6_ARCLA</name>
<keyword evidence="2" id="KW-1185">Reference proteome</keyword>
<gene>
    <name evidence="1" type="ORF">L6452_39694</name>
</gene>
<sequence length="467" mass="52307">MEDSEKGTSGSLSVEPTGPVKGTAGPENDPPSAHTIDHGQVRLAIHLVCCFFHVGFDSWFQLGLLLVTSFNCGYILSFSNLMLVPLGWTWGVTSLTVVGFFTAYANWLLAEFHFVDGRRFIRYRDLMGHLFGRKLYYVTWVLQFLILLLGNMGFLLLGGKALKEINSELSDSPLRLQFFIVITGVAYFIFAFLVPTVSSMRRWLGISVVLTFTYILILLVVSFRDGRSNRNRNRNYDINGSNFSKAMNGFGAISAIIVCNTGGILLELQSTLRKPAIRNMRKALYLQYSVGLLIYYGVSVVGYWAYGSVVSAYLPENLSGPKWAKVLINSISFVQSIISQHMFIAPIHETLDTKFLRLDKSIHSRENIANLFYVRAMVFTGNTLVTAAFPFMGDIVNLLGSFSLIPLTFVFPSMIYIKVNGKSTRLEKKVWHSGIIVVFSLLTVATTISAVRLILHNVKEYHLFADT</sequence>
<dbReference type="EMBL" id="CM042061">
    <property type="protein sequence ID" value="KAI3673571.1"/>
    <property type="molecule type" value="Genomic_DNA"/>
</dbReference>
<reference evidence="1 2" key="2">
    <citation type="journal article" date="2022" name="Mol. Ecol. Resour.">
        <title>The genomes of chicory, endive, great burdock and yacon provide insights into Asteraceae paleo-polyploidization history and plant inulin production.</title>
        <authorList>
            <person name="Fan W."/>
            <person name="Wang S."/>
            <person name="Wang H."/>
            <person name="Wang A."/>
            <person name="Jiang F."/>
            <person name="Liu H."/>
            <person name="Zhao H."/>
            <person name="Xu D."/>
            <person name="Zhang Y."/>
        </authorList>
    </citation>
    <scope>NUCLEOTIDE SEQUENCE [LARGE SCALE GENOMIC DNA]</scope>
    <source>
        <strain evidence="2">cv. Niubang</strain>
    </source>
</reference>